<keyword evidence="1" id="KW-0732">Signal</keyword>
<evidence type="ECO:0000256" key="1">
    <source>
        <dbReference type="SAM" id="SignalP"/>
    </source>
</evidence>
<dbReference type="Proteomes" id="UP000886523">
    <property type="component" value="Unassembled WGS sequence"/>
</dbReference>
<evidence type="ECO:0000313" key="3">
    <source>
        <dbReference type="Proteomes" id="UP000886523"/>
    </source>
</evidence>
<protein>
    <submittedName>
        <fullName evidence="2">Uncharacterized protein</fullName>
    </submittedName>
</protein>
<dbReference type="EMBL" id="MU129022">
    <property type="protein sequence ID" value="KAF9510130.1"/>
    <property type="molecule type" value="Genomic_DNA"/>
</dbReference>
<accession>A0A9P6DU11</accession>
<reference evidence="2" key="1">
    <citation type="journal article" date="2020" name="Nat. Commun.">
        <title>Large-scale genome sequencing of mycorrhizal fungi provides insights into the early evolution of symbiotic traits.</title>
        <authorList>
            <person name="Miyauchi S."/>
            <person name="Kiss E."/>
            <person name="Kuo A."/>
            <person name="Drula E."/>
            <person name="Kohler A."/>
            <person name="Sanchez-Garcia M."/>
            <person name="Morin E."/>
            <person name="Andreopoulos B."/>
            <person name="Barry K.W."/>
            <person name="Bonito G."/>
            <person name="Buee M."/>
            <person name="Carver A."/>
            <person name="Chen C."/>
            <person name="Cichocki N."/>
            <person name="Clum A."/>
            <person name="Culley D."/>
            <person name="Crous P.W."/>
            <person name="Fauchery L."/>
            <person name="Girlanda M."/>
            <person name="Hayes R.D."/>
            <person name="Keri Z."/>
            <person name="LaButti K."/>
            <person name="Lipzen A."/>
            <person name="Lombard V."/>
            <person name="Magnuson J."/>
            <person name="Maillard F."/>
            <person name="Murat C."/>
            <person name="Nolan M."/>
            <person name="Ohm R.A."/>
            <person name="Pangilinan J."/>
            <person name="Pereira M.F."/>
            <person name="Perotto S."/>
            <person name="Peter M."/>
            <person name="Pfister S."/>
            <person name="Riley R."/>
            <person name="Sitrit Y."/>
            <person name="Stielow J.B."/>
            <person name="Szollosi G."/>
            <person name="Zifcakova L."/>
            <person name="Stursova M."/>
            <person name="Spatafora J.W."/>
            <person name="Tedersoo L."/>
            <person name="Vaario L.M."/>
            <person name="Yamada A."/>
            <person name="Yan M."/>
            <person name="Wang P."/>
            <person name="Xu J."/>
            <person name="Bruns T."/>
            <person name="Baldrian P."/>
            <person name="Vilgalys R."/>
            <person name="Dunand C."/>
            <person name="Henrissat B."/>
            <person name="Grigoriev I.V."/>
            <person name="Hibbett D."/>
            <person name="Nagy L.G."/>
            <person name="Martin F.M."/>
        </authorList>
    </citation>
    <scope>NUCLEOTIDE SEQUENCE</scope>
    <source>
        <strain evidence="2">UP504</strain>
    </source>
</reference>
<gene>
    <name evidence="2" type="ORF">BS47DRAFT_1364755</name>
</gene>
<keyword evidence="3" id="KW-1185">Reference proteome</keyword>
<feature type="signal peptide" evidence="1">
    <location>
        <begin position="1"/>
        <end position="19"/>
    </location>
</feature>
<comment type="caution">
    <text evidence="2">The sequence shown here is derived from an EMBL/GenBank/DDBJ whole genome shotgun (WGS) entry which is preliminary data.</text>
</comment>
<feature type="chain" id="PRO_5040118517" evidence="1">
    <location>
        <begin position="20"/>
        <end position="422"/>
    </location>
</feature>
<organism evidence="2 3">
    <name type="scientific">Hydnum rufescens UP504</name>
    <dbReference type="NCBI Taxonomy" id="1448309"/>
    <lineage>
        <taxon>Eukaryota</taxon>
        <taxon>Fungi</taxon>
        <taxon>Dikarya</taxon>
        <taxon>Basidiomycota</taxon>
        <taxon>Agaricomycotina</taxon>
        <taxon>Agaricomycetes</taxon>
        <taxon>Cantharellales</taxon>
        <taxon>Hydnaceae</taxon>
        <taxon>Hydnum</taxon>
    </lineage>
</organism>
<evidence type="ECO:0000313" key="2">
    <source>
        <dbReference type="EMBL" id="KAF9510130.1"/>
    </source>
</evidence>
<sequence>MASAALLLVFMRAHEPASGHDIYTELDGPAPTINELDDRANNDDNFIQMVPADGGGYETEDQSSEIFKDNPNGSGLDVSLDTMEYTQTNGQKPIMVPNKKGSNLQYHKIEGNFLSVKTKQSKAIVPLDEGTKSEDEDEDVFSLTVECPNIDGELPQSLKNNEDLRTMVHILHQLQPKKGSRQSAKPVHVQLEDKTISVRCCLIHPNSGQHVKFPSKDQNEWANMIERIYGNDFIPKKCGKAAAASTGQGMMQIPGFPLPFMNAMMFGMNGFPPYYPMYVPLPMAQPQAYQYPNPMSVYPPGPIAQQYPLTGPVTKSMNNFQPSSNVDIDGIANFPFIHDWLHSLNLDKWGSCGEQWQQYVEFLTLSGIHQLNHLVAGSSASQLAEMCQMLKPLADHLYGYGQIDLEKCHKEALKVHKQVHIV</sequence>
<name>A0A9P6DU11_9AGAM</name>
<proteinExistence type="predicted"/>
<dbReference type="AlphaFoldDB" id="A0A9P6DU11"/>